<sequence>MNPSSTCIPLEPQPSSRKRRYFQMDNYFTNEILNIPADSDTRMNDLLYCRASISLELAGEYLDNAVNAMHSVSEASSDYSTVAEALQLITEVIDTNSKARAITYRHRHLELSSEKKESDFDPSTLALCSRVEEEDFIWYRSLWEVLKLVLQFSFRFLCFLWSLGELSRVFMLLALSMWLFQSPLYHVGVRILKYYVL</sequence>
<name>A0A1Q3EJ45_LENED</name>
<proteinExistence type="predicted"/>
<dbReference type="AlphaFoldDB" id="A0A1Q3EJ45"/>
<evidence type="ECO:0000313" key="2">
    <source>
        <dbReference type="Proteomes" id="UP000188533"/>
    </source>
</evidence>
<evidence type="ECO:0000313" key="1">
    <source>
        <dbReference type="EMBL" id="GAW07237.1"/>
    </source>
</evidence>
<reference evidence="1 2" key="1">
    <citation type="submission" date="2016-08" db="EMBL/GenBank/DDBJ databases">
        <authorList>
            <consortium name="Lentinula edodes genome sequencing consortium"/>
            <person name="Sakamoto Y."/>
            <person name="Nakade K."/>
            <person name="Sato S."/>
            <person name="Yoshida Y."/>
            <person name="Miyazaki K."/>
            <person name="Natsume S."/>
            <person name="Konno N."/>
        </authorList>
    </citation>
    <scope>NUCLEOTIDE SEQUENCE [LARGE SCALE GENOMIC DNA]</scope>
    <source>
        <strain evidence="1 2">NBRC 111202</strain>
    </source>
</reference>
<dbReference type="EMBL" id="BDGU01000407">
    <property type="protein sequence ID" value="GAW07237.1"/>
    <property type="molecule type" value="Genomic_DNA"/>
</dbReference>
<comment type="caution">
    <text evidence="1">The sequence shown here is derived from an EMBL/GenBank/DDBJ whole genome shotgun (WGS) entry which is preliminary data.</text>
</comment>
<accession>A0A1Q3EJ45</accession>
<gene>
    <name evidence="1" type="ORF">LENED_009214</name>
</gene>
<reference evidence="1 2" key="2">
    <citation type="submission" date="2017-02" db="EMBL/GenBank/DDBJ databases">
        <title>A genome survey and senescence transcriptome analysis in Lentinula edodes.</title>
        <authorList>
            <person name="Sakamoto Y."/>
            <person name="Nakade K."/>
            <person name="Sato S."/>
            <person name="Yoshida Y."/>
            <person name="Miyazaki K."/>
            <person name="Natsume S."/>
            <person name="Konno N."/>
        </authorList>
    </citation>
    <scope>NUCLEOTIDE SEQUENCE [LARGE SCALE GENOMIC DNA]</scope>
    <source>
        <strain evidence="1 2">NBRC 111202</strain>
    </source>
</reference>
<keyword evidence="2" id="KW-1185">Reference proteome</keyword>
<organism evidence="1 2">
    <name type="scientific">Lentinula edodes</name>
    <name type="common">Shiitake mushroom</name>
    <name type="synonym">Lentinus edodes</name>
    <dbReference type="NCBI Taxonomy" id="5353"/>
    <lineage>
        <taxon>Eukaryota</taxon>
        <taxon>Fungi</taxon>
        <taxon>Dikarya</taxon>
        <taxon>Basidiomycota</taxon>
        <taxon>Agaricomycotina</taxon>
        <taxon>Agaricomycetes</taxon>
        <taxon>Agaricomycetidae</taxon>
        <taxon>Agaricales</taxon>
        <taxon>Marasmiineae</taxon>
        <taxon>Omphalotaceae</taxon>
        <taxon>Lentinula</taxon>
    </lineage>
</organism>
<dbReference type="Proteomes" id="UP000188533">
    <property type="component" value="Unassembled WGS sequence"/>
</dbReference>
<protein>
    <submittedName>
        <fullName evidence="1">Uncharacterized protein</fullName>
    </submittedName>
</protein>